<keyword evidence="7" id="KW-0812">Transmembrane</keyword>
<dbReference type="PANTHER" id="PTHR16631">
    <property type="entry name" value="GLUCAN 1,3-BETA-GLUCOSIDASE"/>
    <property type="match status" value="1"/>
</dbReference>
<feature type="compositionally biased region" description="Low complexity" evidence="6">
    <location>
        <begin position="144"/>
        <end position="154"/>
    </location>
</feature>
<keyword evidence="7" id="KW-0472">Membrane</keyword>
<dbReference type="EC" id="3.2.1.39" evidence="4"/>
<evidence type="ECO:0000256" key="5">
    <source>
        <dbReference type="ARBA" id="ARBA00022801"/>
    </source>
</evidence>
<gene>
    <name evidence="8" type="ORF">DL762_003671</name>
</gene>
<feature type="compositionally biased region" description="Low complexity" evidence="6">
    <location>
        <begin position="161"/>
        <end position="171"/>
    </location>
</feature>
<dbReference type="Gene3D" id="3.20.20.80">
    <property type="entry name" value="Glycosidases"/>
    <property type="match status" value="1"/>
</dbReference>
<dbReference type="InterPro" id="IPR050732">
    <property type="entry name" value="Beta-glucan_modifiers"/>
</dbReference>
<keyword evidence="5" id="KW-0378">Hydrolase</keyword>
<dbReference type="InterPro" id="IPR017853">
    <property type="entry name" value="GH"/>
</dbReference>
<comment type="caution">
    <text evidence="8">The sequence shown here is derived from an EMBL/GenBank/DDBJ whole genome shotgun (WGS) entry which is preliminary data.</text>
</comment>
<keyword evidence="7" id="KW-1133">Transmembrane helix</keyword>
<evidence type="ECO:0000256" key="2">
    <source>
        <dbReference type="ARBA" id="ARBA00004196"/>
    </source>
</evidence>
<keyword evidence="9" id="KW-1185">Reference proteome</keyword>
<evidence type="ECO:0000313" key="8">
    <source>
        <dbReference type="EMBL" id="RYO88549.1"/>
    </source>
</evidence>
<evidence type="ECO:0000256" key="1">
    <source>
        <dbReference type="ARBA" id="ARBA00000382"/>
    </source>
</evidence>
<evidence type="ECO:0000313" key="9">
    <source>
        <dbReference type="Proteomes" id="UP000294003"/>
    </source>
</evidence>
<comment type="subcellular location">
    <subcellularLocation>
        <location evidence="2">Cell envelope</location>
    </subcellularLocation>
</comment>
<reference evidence="8 9" key="1">
    <citation type="submission" date="2018-06" db="EMBL/GenBank/DDBJ databases">
        <title>Complete Genomes of Monosporascus.</title>
        <authorList>
            <person name="Robinson A.J."/>
            <person name="Natvig D.O."/>
        </authorList>
    </citation>
    <scope>NUCLEOTIDE SEQUENCE [LARGE SCALE GENOMIC DNA]</scope>
    <source>
        <strain evidence="8 9">CBS 609.92</strain>
    </source>
</reference>
<protein>
    <recommendedName>
        <fullName evidence="4">glucan endo-1,3-beta-D-glucosidase</fullName>
        <ecNumber evidence="4">3.2.1.39</ecNumber>
    </recommendedName>
</protein>
<accession>A0ABY0HAD9</accession>
<sequence length="883" mass="93862">MATETTSIPAPQTLTSPDEAAITSIGFPGFQLGISTCGFTSSSTITCSFGSECTDVGSYRDCCVAGAADCVSNIYTTCLGYEEAAIYGGSCGSHTLCCPAVTPSCFSYFVLSTAEDRPDATLAHVECNESAGYGEMFPYPPELTTMTTSDSSSGGKSGVEPTDNSDSDTSSPTGAIVGAAVGVLALLCLAGLAAFLIVRQRRRRRLRQRAELEIAAVATALPPRDGDGDGHNRQAAAPAALGGTTGRNLRPLSTIHEQLSPGLGGGRTGTAAASSPLTPTTLSSSHEKRKSARRSYGPQWPLGSGDPLAAHPVDLEKRLSDPRNNIGSAPQTQLPPPPGSRPAPLPPPPQSPRTPSSSQPHTPTSISAGLQSPRLSYVPVSPIDAAFRDDAEAGTTTTRPEDFERGGGDAATGLAAVGVAIGRSPSMRSARASLSRGVVSIPQQHQHQHQHHESVSPMGTDDGDEAGGPEAAQLRVDPQRPRRRRIESGLAREPRGSPAQFGRRGEPGYGQPHRESKGQLGGPVARHARDDEVDAMADMDYLRRPRRSLSSHLPLLVNNIPGKSHSFNSRFAMKFLKIFTALGLATAVSAQAQGFNYGATNEDGSCRTYNDFVRLFNRAKNLAGTKGFTSARLYTSIQCGTAAEPISAFRAAIDTDTSLLVGLWASAGRGVYENELNALLKATRNLGRPFTDRIIGISVGSEDLYRSSAQGRANNAGKGATGAEIEGYIGWMRDWIRGTALERKPIGHVDTWTAWILPENQGVARSVNFLGHNSFPYFETTKANGIDRAVDNFWSAVAQTERIAAGKPVFITETGWPHKGPRQRDAVANVANAQRYWKTVGCPTFGKRNIWWYTLVDANTAQTDISFGVTPLNNANPVFDLRC</sequence>
<feature type="region of interest" description="Disordered" evidence="6">
    <location>
        <begin position="142"/>
        <end position="171"/>
    </location>
</feature>
<feature type="transmembrane region" description="Helical" evidence="7">
    <location>
        <begin position="175"/>
        <end position="198"/>
    </location>
</feature>
<evidence type="ECO:0000256" key="7">
    <source>
        <dbReference type="SAM" id="Phobius"/>
    </source>
</evidence>
<feature type="region of interest" description="Disordered" evidence="6">
    <location>
        <begin position="428"/>
        <end position="526"/>
    </location>
</feature>
<dbReference type="Proteomes" id="UP000294003">
    <property type="component" value="Unassembled WGS sequence"/>
</dbReference>
<comment type="catalytic activity">
    <reaction evidence="1">
        <text>Hydrolysis of (1-&gt;3)-beta-D-glucosidic linkages in (1-&gt;3)-beta-D-glucans.</text>
        <dbReference type="EC" id="3.2.1.39"/>
    </reaction>
</comment>
<feature type="region of interest" description="Disordered" evidence="6">
    <location>
        <begin position="221"/>
        <end position="410"/>
    </location>
</feature>
<dbReference type="SUPFAM" id="SSF51445">
    <property type="entry name" value="(Trans)glycosidases"/>
    <property type="match status" value="1"/>
</dbReference>
<evidence type="ECO:0000256" key="6">
    <source>
        <dbReference type="SAM" id="MobiDB-lite"/>
    </source>
</evidence>
<organism evidence="8 9">
    <name type="scientific">Monosporascus cannonballus</name>
    <dbReference type="NCBI Taxonomy" id="155416"/>
    <lineage>
        <taxon>Eukaryota</taxon>
        <taxon>Fungi</taxon>
        <taxon>Dikarya</taxon>
        <taxon>Ascomycota</taxon>
        <taxon>Pezizomycotina</taxon>
        <taxon>Sordariomycetes</taxon>
        <taxon>Xylariomycetidae</taxon>
        <taxon>Xylariales</taxon>
        <taxon>Xylariales incertae sedis</taxon>
        <taxon>Monosporascus</taxon>
    </lineage>
</organism>
<name>A0ABY0HAD9_9PEZI</name>
<feature type="compositionally biased region" description="Polar residues" evidence="6">
    <location>
        <begin position="322"/>
        <end position="332"/>
    </location>
</feature>
<feature type="compositionally biased region" description="Basic and acidic residues" evidence="6">
    <location>
        <begin position="486"/>
        <end position="495"/>
    </location>
</feature>
<feature type="compositionally biased region" description="Pro residues" evidence="6">
    <location>
        <begin position="333"/>
        <end position="352"/>
    </location>
</feature>
<feature type="compositionally biased region" description="Low complexity" evidence="6">
    <location>
        <begin position="269"/>
        <end position="284"/>
    </location>
</feature>
<dbReference type="PANTHER" id="PTHR16631:SF13">
    <property type="entry name" value="GLUCAN ENDO-1,3-BETA-GLUCOSIDASE EGLC-RELATED"/>
    <property type="match status" value="1"/>
</dbReference>
<dbReference type="EMBL" id="QJNS01000085">
    <property type="protein sequence ID" value="RYO88549.1"/>
    <property type="molecule type" value="Genomic_DNA"/>
</dbReference>
<evidence type="ECO:0000256" key="3">
    <source>
        <dbReference type="ARBA" id="ARBA00008773"/>
    </source>
</evidence>
<evidence type="ECO:0000256" key="4">
    <source>
        <dbReference type="ARBA" id="ARBA00012780"/>
    </source>
</evidence>
<proteinExistence type="inferred from homology"/>
<comment type="similarity">
    <text evidence="3">Belongs to the glycosyl hydrolase 17 family.</text>
</comment>
<feature type="compositionally biased region" description="Low complexity" evidence="6">
    <location>
        <begin position="353"/>
        <end position="367"/>
    </location>
</feature>